<dbReference type="SUPFAM" id="SSF46955">
    <property type="entry name" value="Putative DNA-binding domain"/>
    <property type="match status" value="1"/>
</dbReference>
<keyword evidence="4" id="KW-0804">Transcription</keyword>
<dbReference type="InterPro" id="IPR000551">
    <property type="entry name" value="MerR-type_HTH_dom"/>
</dbReference>
<dbReference type="Gene3D" id="1.10.1660.10">
    <property type="match status" value="1"/>
</dbReference>
<dbReference type="Pfam" id="PF13411">
    <property type="entry name" value="MerR_1"/>
    <property type="match status" value="1"/>
</dbReference>
<protein>
    <recommendedName>
        <fullName evidence="5">HTH merR-type domain-containing protein</fullName>
    </recommendedName>
</protein>
<dbReference type="EMBL" id="BJZM01000012">
    <property type="protein sequence ID" value="GEO76299.1"/>
    <property type="molecule type" value="Genomic_DNA"/>
</dbReference>
<keyword evidence="2" id="KW-0805">Transcription regulation</keyword>
<dbReference type="Proteomes" id="UP000321618">
    <property type="component" value="Unassembled WGS sequence"/>
</dbReference>
<dbReference type="AlphaFoldDB" id="A0AB34AAJ0"/>
<evidence type="ECO:0000259" key="5">
    <source>
        <dbReference type="PROSITE" id="PS50937"/>
    </source>
</evidence>
<dbReference type="RefSeq" id="WP_235525293.1">
    <property type="nucleotide sequence ID" value="NZ_BJZM01000012.1"/>
</dbReference>
<reference evidence="6 7" key="1">
    <citation type="submission" date="2019-07" db="EMBL/GenBank/DDBJ databases">
        <title>Whole genome shotgun sequence of Lactobacillus crustorum NBRC 107159.</title>
        <authorList>
            <person name="Hosoyama A."/>
            <person name="Uohara A."/>
            <person name="Ohji S."/>
            <person name="Ichikawa N."/>
        </authorList>
    </citation>
    <scope>NUCLEOTIDE SEQUENCE [LARGE SCALE GENOMIC DNA]</scope>
    <source>
        <strain evidence="6 7">NBRC 107159</strain>
    </source>
</reference>
<name>A0AB34AAJ0_9LACO</name>
<comment type="caution">
    <text evidence="6">The sequence shown here is derived from an EMBL/GenBank/DDBJ whole genome shotgun (WGS) entry which is preliminary data.</text>
</comment>
<dbReference type="SMART" id="SM00422">
    <property type="entry name" value="HTH_MERR"/>
    <property type="match status" value="1"/>
</dbReference>
<accession>A0AB34AAJ0</accession>
<dbReference type="InterPro" id="IPR047057">
    <property type="entry name" value="MerR_fam"/>
</dbReference>
<evidence type="ECO:0000256" key="2">
    <source>
        <dbReference type="ARBA" id="ARBA00023015"/>
    </source>
</evidence>
<proteinExistence type="predicted"/>
<dbReference type="GO" id="GO:0003700">
    <property type="term" value="F:DNA-binding transcription factor activity"/>
    <property type="evidence" value="ECO:0007669"/>
    <property type="project" value="InterPro"/>
</dbReference>
<evidence type="ECO:0000313" key="7">
    <source>
        <dbReference type="Proteomes" id="UP000321618"/>
    </source>
</evidence>
<organism evidence="6 7">
    <name type="scientific">Companilactobacillus crustorum</name>
    <dbReference type="NCBI Taxonomy" id="392416"/>
    <lineage>
        <taxon>Bacteria</taxon>
        <taxon>Bacillati</taxon>
        <taxon>Bacillota</taxon>
        <taxon>Bacilli</taxon>
        <taxon>Lactobacillales</taxon>
        <taxon>Lactobacillaceae</taxon>
        <taxon>Companilactobacillus</taxon>
    </lineage>
</organism>
<keyword evidence="1" id="KW-0678">Repressor</keyword>
<evidence type="ECO:0000313" key="6">
    <source>
        <dbReference type="EMBL" id="GEO76299.1"/>
    </source>
</evidence>
<dbReference type="PROSITE" id="PS50937">
    <property type="entry name" value="HTH_MERR_2"/>
    <property type="match status" value="1"/>
</dbReference>
<evidence type="ECO:0000256" key="4">
    <source>
        <dbReference type="ARBA" id="ARBA00023163"/>
    </source>
</evidence>
<gene>
    <name evidence="6" type="ORF">LCR01_07420</name>
</gene>
<dbReference type="PANTHER" id="PTHR30204:SF69">
    <property type="entry name" value="MERR-FAMILY TRANSCRIPTIONAL REGULATOR"/>
    <property type="match status" value="1"/>
</dbReference>
<feature type="domain" description="HTH merR-type" evidence="5">
    <location>
        <begin position="1"/>
        <end position="71"/>
    </location>
</feature>
<sequence>MILKISEMAKLANTTRRTLIFYDEQGIFMPKERTEAGYRYYDYDQLYDLLFILGMKNLGLPLKRIKELQNKPSSEIVEELVNVQETIDSKIDELSKIQLVVSKKVAEGSELMAKPYQPMIIKRPKATFWCSRKSVSCTEEEIAELFAEFYAQLDKLALMDGSQSGFLTDLPNANSKAYPEASFRVIKGSSTNNSGQVMPKIEKQAGNYIVVKVENSTAGVYRGLDKLKKFADKKKLVLATDLWQMNTNSALTNRGGSDYLWLEYLVKGK</sequence>
<keyword evidence="3" id="KW-0238">DNA-binding</keyword>
<dbReference type="GO" id="GO:0003677">
    <property type="term" value="F:DNA binding"/>
    <property type="evidence" value="ECO:0007669"/>
    <property type="project" value="UniProtKB-KW"/>
</dbReference>
<dbReference type="PANTHER" id="PTHR30204">
    <property type="entry name" value="REDOX-CYCLING DRUG-SENSING TRANSCRIPTIONAL ACTIVATOR SOXR"/>
    <property type="match status" value="1"/>
</dbReference>
<evidence type="ECO:0000256" key="1">
    <source>
        <dbReference type="ARBA" id="ARBA00022491"/>
    </source>
</evidence>
<evidence type="ECO:0000256" key="3">
    <source>
        <dbReference type="ARBA" id="ARBA00023125"/>
    </source>
</evidence>
<dbReference type="InterPro" id="IPR009061">
    <property type="entry name" value="DNA-bd_dom_put_sf"/>
</dbReference>